<dbReference type="EMBL" id="FQWZ01000004">
    <property type="protein sequence ID" value="SHG93270.1"/>
    <property type="molecule type" value="Genomic_DNA"/>
</dbReference>
<name>A0A1M5NUT5_9GAMM</name>
<feature type="signal peptide" evidence="1">
    <location>
        <begin position="1"/>
        <end position="31"/>
    </location>
</feature>
<reference evidence="2 3" key="1">
    <citation type="submission" date="2016-11" db="EMBL/GenBank/DDBJ databases">
        <authorList>
            <person name="Jaros S."/>
            <person name="Januszkiewicz K."/>
            <person name="Wedrychowicz H."/>
        </authorList>
    </citation>
    <scope>NUCLEOTIDE SEQUENCE [LARGE SCALE GENOMIC DNA]</scope>
    <source>
        <strain evidence="2 3">CGMCC 1.7049</strain>
    </source>
</reference>
<dbReference type="OrthoDB" id="572632at2"/>
<sequence>MIDKLRQQWARTAAWAVAALTAAALYGTAVASVAQTDAPSSASLVTACTATSPPTSLVSLLRQPLVATAYGPRPNGSLVDNGAAGSNIVHDRDGSGALHIDEQRIVGDYVTASLLHAQPRYAQRGWVAARWGFGRQNADGSFGGADAVHGSTMFIEAVLRALLIELESNQNSAGADLLPSAMRGVRSLARRNPDTDPELQRSVPLTHRFWIKAALMEQASQLSGEVSLSAIATDYANRAIAQQTADGIYPERGGYDVGYQATGIVYATRYWIYCDDAAQRARVAASVARGLRWLGQRVDADGRVESSGSRRIGVERTWTGRIKGIPYGLVAEAFAAGAAITGDRVNADIAARIEASPAFIAYYQPRPAAQAPAPQPTLEVIPR</sequence>
<dbReference type="RefSeq" id="WP_072896847.1">
    <property type="nucleotide sequence ID" value="NZ_FQWZ01000004.1"/>
</dbReference>
<accession>A0A1M5NUT5</accession>
<keyword evidence="1" id="KW-0732">Signal</keyword>
<evidence type="ECO:0000313" key="2">
    <source>
        <dbReference type="EMBL" id="SHG93270.1"/>
    </source>
</evidence>
<organism evidence="2 3">
    <name type="scientific">Hydrocarboniphaga daqingensis</name>
    <dbReference type="NCBI Taxonomy" id="490188"/>
    <lineage>
        <taxon>Bacteria</taxon>
        <taxon>Pseudomonadati</taxon>
        <taxon>Pseudomonadota</taxon>
        <taxon>Gammaproteobacteria</taxon>
        <taxon>Nevskiales</taxon>
        <taxon>Nevskiaceae</taxon>
        <taxon>Hydrocarboniphaga</taxon>
    </lineage>
</organism>
<evidence type="ECO:0008006" key="4">
    <source>
        <dbReference type="Google" id="ProtNLM"/>
    </source>
</evidence>
<dbReference type="Proteomes" id="UP000199758">
    <property type="component" value="Unassembled WGS sequence"/>
</dbReference>
<dbReference type="STRING" id="490188.SAMN04488068_1873"/>
<protein>
    <recommendedName>
        <fullName evidence="4">Alginate lyase</fullName>
    </recommendedName>
</protein>
<gene>
    <name evidence="2" type="ORF">SAMN04488068_1873</name>
</gene>
<keyword evidence="3" id="KW-1185">Reference proteome</keyword>
<evidence type="ECO:0000256" key="1">
    <source>
        <dbReference type="SAM" id="SignalP"/>
    </source>
</evidence>
<evidence type="ECO:0000313" key="3">
    <source>
        <dbReference type="Proteomes" id="UP000199758"/>
    </source>
</evidence>
<proteinExistence type="predicted"/>
<feature type="chain" id="PRO_5012251706" description="Alginate lyase" evidence="1">
    <location>
        <begin position="32"/>
        <end position="383"/>
    </location>
</feature>
<dbReference type="AlphaFoldDB" id="A0A1M5NUT5"/>